<feature type="transmembrane region" description="Helical" evidence="13">
    <location>
        <begin position="340"/>
        <end position="357"/>
    </location>
</feature>
<name>A0A8C4Y402_9SAUR</name>
<evidence type="ECO:0000256" key="7">
    <source>
        <dbReference type="ARBA" id="ARBA00023040"/>
    </source>
</evidence>
<keyword evidence="10" id="KW-0325">Glycoprotein</keyword>
<sequence length="411" mass="46032">MKAEGRNQTPIMEFILLGFGNVPEMQPLLFLVFLVIYIVTVSGNILIIVLLVTDQHLHTPMYFFLGNLSCLEACYTSTILPRLLTSLLTGERTISVKGCIAQLYFFGILSATECLLLTAMSYDRYLAICNPLRYAALMNARVCFQLVAGSWISSFLGCTIVNIFLFQSTFCDSKEIDHFFCDFSPMIKLSCGHNQTLQLVTFTIAAIGTFVPFLLTLTSYICIITTILRIPSATGRQKTFSTSASWVSGFLDSTIITSLISQFIFCGPNEIDHFFCDFNPIIKLSCSDTHLAELAILILASIFTLLPFLTLTSYVYIILSILRIPSTTSRQKAFSTCSSHLIVVTIFYGTIIIVYLLPKTNTLKALNKVFLVFYTVLTPLVNPLIYSLRNREVKKALQKAVNTFVFSQDLR</sequence>
<dbReference type="GeneTree" id="ENSGT01150000286990"/>
<dbReference type="InterPro" id="IPR000725">
    <property type="entry name" value="Olfact_rcpt"/>
</dbReference>
<evidence type="ECO:0000256" key="9">
    <source>
        <dbReference type="ARBA" id="ARBA00023170"/>
    </source>
</evidence>
<dbReference type="Ensembl" id="ENSGEVT00005018902.1">
    <property type="protein sequence ID" value="ENSGEVP00005017990.1"/>
    <property type="gene ID" value="ENSGEVG00005012754.1"/>
</dbReference>
<dbReference type="GO" id="GO:0004984">
    <property type="term" value="F:olfactory receptor activity"/>
    <property type="evidence" value="ECO:0007669"/>
    <property type="project" value="InterPro"/>
</dbReference>
<dbReference type="InterPro" id="IPR000276">
    <property type="entry name" value="GPCR_Rhodpsn"/>
</dbReference>
<keyword evidence="16" id="KW-1185">Reference proteome</keyword>
<dbReference type="GO" id="GO:0004930">
    <property type="term" value="F:G protein-coupled receptor activity"/>
    <property type="evidence" value="ECO:0007669"/>
    <property type="project" value="UniProtKB-KW"/>
</dbReference>
<protein>
    <recommendedName>
        <fullName evidence="14">G-protein coupled receptors family 1 profile domain-containing protein</fullName>
    </recommendedName>
</protein>
<dbReference type="Gene3D" id="1.20.1070.10">
    <property type="entry name" value="Rhodopsin 7-helix transmembrane proteins"/>
    <property type="match status" value="2"/>
</dbReference>
<evidence type="ECO:0000256" key="3">
    <source>
        <dbReference type="ARBA" id="ARBA00022606"/>
    </source>
</evidence>
<dbReference type="PROSITE" id="PS00237">
    <property type="entry name" value="G_PROTEIN_RECEP_F1_1"/>
    <property type="match status" value="1"/>
</dbReference>
<comment type="similarity">
    <text evidence="12">Belongs to the G-protein coupled receptor 1 family.</text>
</comment>
<evidence type="ECO:0000259" key="14">
    <source>
        <dbReference type="PROSITE" id="PS50262"/>
    </source>
</evidence>
<evidence type="ECO:0000256" key="10">
    <source>
        <dbReference type="ARBA" id="ARBA00023180"/>
    </source>
</evidence>
<evidence type="ECO:0000256" key="6">
    <source>
        <dbReference type="ARBA" id="ARBA00022989"/>
    </source>
</evidence>
<reference evidence="15" key="3">
    <citation type="submission" date="2025-09" db="UniProtKB">
        <authorList>
            <consortium name="Ensembl"/>
        </authorList>
    </citation>
    <scope>IDENTIFICATION</scope>
</reference>
<evidence type="ECO:0000256" key="5">
    <source>
        <dbReference type="ARBA" id="ARBA00022725"/>
    </source>
</evidence>
<keyword evidence="11 12" id="KW-0807">Transducer</keyword>
<dbReference type="AlphaFoldDB" id="A0A8C4Y402"/>
<comment type="subcellular location">
    <subcellularLocation>
        <location evidence="1">Cell membrane</location>
        <topology evidence="1">Multi-pass membrane protein</topology>
    </subcellularLocation>
</comment>
<evidence type="ECO:0000256" key="12">
    <source>
        <dbReference type="RuleBase" id="RU000688"/>
    </source>
</evidence>
<feature type="transmembrane region" description="Helical" evidence="13">
    <location>
        <begin position="142"/>
        <end position="165"/>
    </location>
</feature>
<reference evidence="15" key="2">
    <citation type="submission" date="2025-08" db="UniProtKB">
        <authorList>
            <consortium name="Ensembl"/>
        </authorList>
    </citation>
    <scope>IDENTIFICATION</scope>
</reference>
<dbReference type="PRINTS" id="PR00245">
    <property type="entry name" value="OLFACTORYR"/>
</dbReference>
<dbReference type="PRINTS" id="PR00237">
    <property type="entry name" value="GPCRRHODOPSN"/>
</dbReference>
<dbReference type="Proteomes" id="UP000694390">
    <property type="component" value="Chromosome 21"/>
</dbReference>
<dbReference type="CDD" id="cd15911">
    <property type="entry name" value="7tmA_OR11A-like"/>
    <property type="match status" value="1"/>
</dbReference>
<feature type="domain" description="G-protein coupled receptors family 1 profile" evidence="14">
    <location>
        <begin position="43"/>
        <end position="386"/>
    </location>
</feature>
<reference evidence="15" key="1">
    <citation type="submission" date="2019-06" db="EMBL/GenBank/DDBJ databases">
        <title>G10K-VGP Goodes thornscrub tortoise genome, primary haplotype.</title>
        <authorList>
            <person name="Murphy B."/>
            <person name="Edwards T."/>
            <person name="Rhie A."/>
            <person name="Koren S."/>
            <person name="Phillippy A."/>
            <person name="Fedrigo O."/>
            <person name="Haase B."/>
            <person name="Mountcastle J."/>
            <person name="Lewin H."/>
            <person name="Damas J."/>
            <person name="Howe K."/>
            <person name="Formenti G."/>
            <person name="Myers G."/>
            <person name="Durbin R."/>
            <person name="Jarvis E.D."/>
        </authorList>
    </citation>
    <scope>NUCLEOTIDE SEQUENCE [LARGE SCALE GENOMIC DNA]</scope>
</reference>
<dbReference type="FunFam" id="1.20.1070.10:FF:000008">
    <property type="entry name" value="Olfactory receptor"/>
    <property type="match status" value="1"/>
</dbReference>
<dbReference type="GO" id="GO:0005886">
    <property type="term" value="C:plasma membrane"/>
    <property type="evidence" value="ECO:0007669"/>
    <property type="project" value="UniProtKB-SubCell"/>
</dbReference>
<feature type="transmembrane region" description="Helical" evidence="13">
    <location>
        <begin position="369"/>
        <end position="388"/>
    </location>
</feature>
<feature type="transmembrane region" description="Helical" evidence="13">
    <location>
        <begin position="199"/>
        <end position="223"/>
    </location>
</feature>
<keyword evidence="3" id="KW-0716">Sensory transduction</keyword>
<dbReference type="SUPFAM" id="SSF81321">
    <property type="entry name" value="Family A G protein-coupled receptor-like"/>
    <property type="match status" value="2"/>
</dbReference>
<evidence type="ECO:0000313" key="16">
    <source>
        <dbReference type="Proteomes" id="UP000694390"/>
    </source>
</evidence>
<feature type="transmembrane region" description="Helical" evidence="13">
    <location>
        <begin position="28"/>
        <end position="52"/>
    </location>
</feature>
<feature type="transmembrane region" description="Helical" evidence="13">
    <location>
        <begin position="64"/>
        <end position="83"/>
    </location>
</feature>
<evidence type="ECO:0000256" key="4">
    <source>
        <dbReference type="ARBA" id="ARBA00022692"/>
    </source>
</evidence>
<evidence type="ECO:0000256" key="1">
    <source>
        <dbReference type="ARBA" id="ARBA00004651"/>
    </source>
</evidence>
<keyword evidence="7 12" id="KW-0297">G-protein coupled receptor</keyword>
<keyword evidence="5" id="KW-0552">Olfaction</keyword>
<organism evidence="15 16">
    <name type="scientific">Gopherus evgoodei</name>
    <name type="common">Goodes thornscrub tortoise</name>
    <dbReference type="NCBI Taxonomy" id="1825980"/>
    <lineage>
        <taxon>Eukaryota</taxon>
        <taxon>Metazoa</taxon>
        <taxon>Chordata</taxon>
        <taxon>Craniata</taxon>
        <taxon>Vertebrata</taxon>
        <taxon>Euteleostomi</taxon>
        <taxon>Archelosauria</taxon>
        <taxon>Testudinata</taxon>
        <taxon>Testudines</taxon>
        <taxon>Cryptodira</taxon>
        <taxon>Durocryptodira</taxon>
        <taxon>Testudinoidea</taxon>
        <taxon>Testudinidae</taxon>
        <taxon>Gopherus</taxon>
    </lineage>
</organism>
<evidence type="ECO:0000313" key="15">
    <source>
        <dbReference type="Ensembl" id="ENSGEVP00005017990.1"/>
    </source>
</evidence>
<keyword evidence="4 12" id="KW-0812">Transmembrane</keyword>
<dbReference type="InterPro" id="IPR050516">
    <property type="entry name" value="Olfactory_GPCR"/>
</dbReference>
<dbReference type="PROSITE" id="PS50262">
    <property type="entry name" value="G_PROTEIN_RECEP_F1_2"/>
    <property type="match status" value="1"/>
</dbReference>
<dbReference type="OrthoDB" id="9423084at2759"/>
<dbReference type="Pfam" id="PF13853">
    <property type="entry name" value="7tm_4"/>
    <property type="match status" value="2"/>
</dbReference>
<accession>A0A8C4Y402</accession>
<keyword evidence="8 13" id="KW-0472">Membrane</keyword>
<dbReference type="PANTHER" id="PTHR26452">
    <property type="entry name" value="OLFACTORY RECEPTOR"/>
    <property type="match status" value="1"/>
</dbReference>
<keyword evidence="6 13" id="KW-1133">Transmembrane helix</keyword>
<dbReference type="FunFam" id="1.20.1070.10:FF:000010">
    <property type="entry name" value="Olfactory receptor"/>
    <property type="match status" value="1"/>
</dbReference>
<dbReference type="InterPro" id="IPR017452">
    <property type="entry name" value="GPCR_Rhodpsn_7TM"/>
</dbReference>
<keyword evidence="9 12" id="KW-0675">Receptor</keyword>
<feature type="transmembrane region" description="Helical" evidence="13">
    <location>
        <begin position="244"/>
        <end position="265"/>
    </location>
</feature>
<feature type="transmembrane region" description="Helical" evidence="13">
    <location>
        <begin position="103"/>
        <end position="122"/>
    </location>
</feature>
<evidence type="ECO:0000256" key="13">
    <source>
        <dbReference type="SAM" id="Phobius"/>
    </source>
</evidence>
<evidence type="ECO:0000256" key="11">
    <source>
        <dbReference type="ARBA" id="ARBA00023224"/>
    </source>
</evidence>
<evidence type="ECO:0000256" key="8">
    <source>
        <dbReference type="ARBA" id="ARBA00023136"/>
    </source>
</evidence>
<proteinExistence type="inferred from homology"/>
<evidence type="ECO:0000256" key="2">
    <source>
        <dbReference type="ARBA" id="ARBA00022475"/>
    </source>
</evidence>
<keyword evidence="2" id="KW-1003">Cell membrane</keyword>
<feature type="transmembrane region" description="Helical" evidence="13">
    <location>
        <begin position="294"/>
        <end position="319"/>
    </location>
</feature>